<accession>A0A420HST0</accession>
<name>A0A420HST0_9PEZI</name>
<protein>
    <submittedName>
        <fullName evidence="1">Uncharacterized protein</fullName>
    </submittedName>
</protein>
<comment type="caution">
    <text evidence="1">The sequence shown here is derived from an EMBL/GenBank/DDBJ whole genome shotgun (WGS) entry which is preliminary data.</text>
</comment>
<evidence type="ECO:0000313" key="2">
    <source>
        <dbReference type="Proteomes" id="UP000286134"/>
    </source>
</evidence>
<sequence length="63" mass="6930">MARTNWHIGADSVVRVELRALSGRLTIEHAAGQICSLANSKLNVFAKSPQDVTVFCLNKLHIK</sequence>
<evidence type="ECO:0000313" key="1">
    <source>
        <dbReference type="EMBL" id="RKF60495.1"/>
    </source>
</evidence>
<proteinExistence type="predicted"/>
<reference evidence="1 2" key="1">
    <citation type="journal article" date="2018" name="BMC Genomics">
        <title>Comparative genome analyses reveal sequence features reflecting distinct modes of host-adaptation between dicot and monocot powdery mildew.</title>
        <authorList>
            <person name="Wu Y."/>
            <person name="Ma X."/>
            <person name="Pan Z."/>
            <person name="Kale S.D."/>
            <person name="Song Y."/>
            <person name="King H."/>
            <person name="Zhang Q."/>
            <person name="Presley C."/>
            <person name="Deng X."/>
            <person name="Wei C.I."/>
            <person name="Xiao S."/>
        </authorList>
    </citation>
    <scope>NUCLEOTIDE SEQUENCE [LARGE SCALE GENOMIC DNA]</scope>
    <source>
        <strain evidence="1">UMSG2</strain>
    </source>
</reference>
<organism evidence="1 2">
    <name type="scientific">Erysiphe neolycopersici</name>
    <dbReference type="NCBI Taxonomy" id="212602"/>
    <lineage>
        <taxon>Eukaryota</taxon>
        <taxon>Fungi</taxon>
        <taxon>Dikarya</taxon>
        <taxon>Ascomycota</taxon>
        <taxon>Pezizomycotina</taxon>
        <taxon>Leotiomycetes</taxon>
        <taxon>Erysiphales</taxon>
        <taxon>Erysiphaceae</taxon>
        <taxon>Erysiphe</taxon>
    </lineage>
</organism>
<dbReference type="EMBL" id="MCFK01005067">
    <property type="protein sequence ID" value="RKF60495.1"/>
    <property type="molecule type" value="Genomic_DNA"/>
</dbReference>
<dbReference type="AlphaFoldDB" id="A0A420HST0"/>
<dbReference type="Proteomes" id="UP000286134">
    <property type="component" value="Unassembled WGS sequence"/>
</dbReference>
<gene>
    <name evidence="1" type="ORF">OnM2_050032</name>
</gene>
<keyword evidence="2" id="KW-1185">Reference proteome</keyword>